<keyword evidence="1" id="KW-0472">Membrane</keyword>
<proteinExistence type="predicted"/>
<dbReference type="Pfam" id="PF03269">
    <property type="entry name" value="DUF268"/>
    <property type="match status" value="1"/>
</dbReference>
<organism evidence="2 3">
    <name type="scientific">Caenorhabditis elegans</name>
    <dbReference type="NCBI Taxonomy" id="6239"/>
    <lineage>
        <taxon>Eukaryota</taxon>
        <taxon>Metazoa</taxon>
        <taxon>Ecdysozoa</taxon>
        <taxon>Nematoda</taxon>
        <taxon>Chromadorea</taxon>
        <taxon>Rhabditida</taxon>
        <taxon>Rhabditina</taxon>
        <taxon>Rhabditomorpha</taxon>
        <taxon>Rhabditoidea</taxon>
        <taxon>Rhabditidae</taxon>
        <taxon>Peloderinae</taxon>
        <taxon>Caenorhabditis</taxon>
    </lineage>
</organism>
<dbReference type="GeneID" id="185206"/>
<gene>
    <name evidence="2" type="ORF">CELE_F32D8.8</name>
    <name evidence="2 4" type="ORF">F32D8.8</name>
</gene>
<keyword evidence="2" id="KW-0808">Transferase</keyword>
<evidence type="ECO:0000313" key="4">
    <source>
        <dbReference type="WormBase" id="F32D8.8"/>
    </source>
</evidence>
<keyword evidence="1" id="KW-0812">Transmembrane</keyword>
<keyword evidence="1" id="KW-1133">Transmembrane helix</keyword>
<dbReference type="Proteomes" id="UP000001940">
    <property type="component" value="Chromosome V"/>
</dbReference>
<evidence type="ECO:0000256" key="1">
    <source>
        <dbReference type="SAM" id="Phobius"/>
    </source>
</evidence>
<dbReference type="AGR" id="WB:WBGene00009332"/>
<dbReference type="CTD" id="185206"/>
<dbReference type="HOGENOM" id="CLU_065866_0_0_1"/>
<sequence>MPRLRSNPLLYLLSVATVFYLFAMWYDFPPTNGISKLKERLRNTKIRRKNIYQEDVTLEELENGLYTENGYEVVQVTSPIPTLRFIQEPTCDQIYTNWNLTFSKQSMEPPPRRLTPEMQYQMTMNNYSTLVYNYRNNSRRQKPAKWDILSELMTWNSEILGALSFSFDGVSLHYAMKQHELNDKNGVIVGSLIPWVEVLSLQHGASNILTIEHNKLDIEERFRDRVYSITPVEFAMNFKNYSESFDFAAAFSSIEYIGLGQYGEPIDPYGDLREIQKIRCALKPGGLLFLGLPFGLDAVIFNTHRVYGPIRLAMLMTGFDWIATYSSETTLSISLSAVLREDATESKNQYTLVMRKR</sequence>
<dbReference type="UCSC" id="F32D8.8">
    <property type="organism name" value="c. elegans"/>
</dbReference>
<dbReference type="PhylomeDB" id="Q19960"/>
<keyword evidence="3" id="KW-1185">Reference proteome</keyword>
<dbReference type="eggNOG" id="ENOG502TFSZ">
    <property type="taxonomic scope" value="Eukaryota"/>
</dbReference>
<dbReference type="WormBase" id="F32D8.8">
    <property type="protein sequence ID" value="CE43063"/>
    <property type="gene ID" value="WBGene00009332"/>
</dbReference>
<feature type="transmembrane region" description="Helical" evidence="1">
    <location>
        <begin position="9"/>
        <end position="26"/>
    </location>
</feature>
<dbReference type="GO" id="GO:0008168">
    <property type="term" value="F:methyltransferase activity"/>
    <property type="evidence" value="ECO:0007669"/>
    <property type="project" value="UniProtKB-KW"/>
</dbReference>
<dbReference type="EMBL" id="BX284605">
    <property type="protein sequence ID" value="CAA98451.2"/>
    <property type="molecule type" value="Genomic_DNA"/>
</dbReference>
<evidence type="ECO:0000313" key="2">
    <source>
        <dbReference type="EMBL" id="CAA98451.2"/>
    </source>
</evidence>
<name>Q19960_CAEEL</name>
<dbReference type="InParanoid" id="Q19960"/>
<dbReference type="PaxDb" id="6239-F32D8.8"/>
<dbReference type="OMA" id="IPWVEVL"/>
<dbReference type="FunCoup" id="Q19960">
    <property type="interactions" value="4"/>
</dbReference>
<dbReference type="KEGG" id="cel:CELE_F32D8.8"/>
<dbReference type="InterPro" id="IPR004951">
    <property type="entry name" value="DUF268_CAE_spp"/>
</dbReference>
<dbReference type="OrthoDB" id="428346at2759"/>
<dbReference type="GO" id="GO:0032259">
    <property type="term" value="P:methylation"/>
    <property type="evidence" value="ECO:0007669"/>
    <property type="project" value="UniProtKB-KW"/>
</dbReference>
<keyword evidence="2" id="KW-0489">Methyltransferase</keyword>
<dbReference type="RefSeq" id="NP_505781.2">
    <property type="nucleotide sequence ID" value="NM_073380.2"/>
</dbReference>
<evidence type="ECO:0000313" key="3">
    <source>
        <dbReference type="Proteomes" id="UP000001940"/>
    </source>
</evidence>
<dbReference type="AlphaFoldDB" id="Q19960"/>
<protein>
    <submittedName>
        <fullName evidence="2">Methyltransferase type 11 domain-containing protein</fullName>
    </submittedName>
</protein>
<accession>Q19960</accession>
<reference evidence="2 3" key="1">
    <citation type="journal article" date="1998" name="Science">
        <title>Genome sequence of the nematode C. elegans: a platform for investigating biology.</title>
        <authorList>
            <consortium name="The C. elegans sequencing consortium"/>
            <person name="Sulson J.E."/>
            <person name="Waterston R."/>
        </authorList>
    </citation>
    <scope>NUCLEOTIDE SEQUENCE [LARGE SCALE GENOMIC DNA]</scope>
    <source>
        <strain evidence="2 3">Bristol N2</strain>
    </source>
</reference>